<keyword evidence="3 6" id="KW-0812">Transmembrane</keyword>
<feature type="transmembrane region" description="Helical" evidence="7">
    <location>
        <begin position="169"/>
        <end position="191"/>
    </location>
</feature>
<sequence length="555" mass="60091">MSNLDPYLLSLVVFLPLFFAGILAFIPAQEPGPIRMLALLAALADGAVALWAWTRFEPTGPEFQLEYRASWLEMGGLSYHVGVDGLALSLVMLVALLGPVVVLASWTSVRERVKEFHLALLFLQAVTMGALVSLDLLFFYICFEAALLPTGLLVGVWGGPMRNKASARYFLASFAGSVLMLVSLLAIYSVALPAGQRTFDYVRVFNTLQEAHRELAACRTPVAECGALSPLAQTVGTWGPWIFGGIALAFAVKSALFPVHRWLAETQSEAPRAASVLLAIKLGAFGFWRFGFPLFPDATQQFRGVLTAMAVISIVYGALMCLAQRDIRRFLAYATISHLGSILLGMLTLTEEGATGSAYHMINQGLSTAAIFLLVGFLQEQRGSKQVQDYGGLARTMPRFAFAFVLITFSLIGLPGTNGFVSEFLVLLGAFKSNLSPVVGALAATGVILSATYMLWLVQKVLFGPVRHPENHALKDLHGREWVITVPFLVLAVVLGLKPQPILDRLEPASRRFVARSSLGMEGANPPAELLRVTSAPLPEQAARDLGPDFVQPVQ</sequence>
<evidence type="ECO:0000313" key="10">
    <source>
        <dbReference type="Proteomes" id="UP000182719"/>
    </source>
</evidence>
<feature type="transmembrane region" description="Helical" evidence="7">
    <location>
        <begin position="238"/>
        <end position="259"/>
    </location>
</feature>
<dbReference type="Proteomes" id="UP000182719">
    <property type="component" value="Unassembled WGS sequence"/>
</dbReference>
<dbReference type="EMBL" id="FOAP01000007">
    <property type="protein sequence ID" value="SEL63772.1"/>
    <property type="molecule type" value="Genomic_DNA"/>
</dbReference>
<dbReference type="GO" id="GO:0042773">
    <property type="term" value="P:ATP synthesis coupled electron transport"/>
    <property type="evidence" value="ECO:0007669"/>
    <property type="project" value="InterPro"/>
</dbReference>
<reference evidence="10" key="1">
    <citation type="submission" date="2016-10" db="EMBL/GenBank/DDBJ databases">
        <authorList>
            <person name="Varghese N."/>
            <person name="Submissions S."/>
        </authorList>
    </citation>
    <scope>NUCLEOTIDE SEQUENCE [LARGE SCALE GENOMIC DNA]</scope>
    <source>
        <strain evidence="10">DSM 17044</strain>
    </source>
</reference>
<evidence type="ECO:0000259" key="8">
    <source>
        <dbReference type="Pfam" id="PF00361"/>
    </source>
</evidence>
<dbReference type="InterPro" id="IPR003918">
    <property type="entry name" value="NADH_UbQ_OxRdtase"/>
</dbReference>
<dbReference type="Pfam" id="PF00361">
    <property type="entry name" value="Proton_antipo_M"/>
    <property type="match status" value="1"/>
</dbReference>
<dbReference type="GO" id="GO:0048039">
    <property type="term" value="F:ubiquinone binding"/>
    <property type="evidence" value="ECO:0007669"/>
    <property type="project" value="TreeGrafter"/>
</dbReference>
<dbReference type="PANTHER" id="PTHR43507:SF1">
    <property type="entry name" value="NADH-UBIQUINONE OXIDOREDUCTASE CHAIN 4"/>
    <property type="match status" value="1"/>
</dbReference>
<dbReference type="AlphaFoldDB" id="A0A1H7RU70"/>
<evidence type="ECO:0000313" key="9">
    <source>
        <dbReference type="EMBL" id="SEL63772.1"/>
    </source>
</evidence>
<accession>A0A1H7RU70</accession>
<comment type="similarity">
    <text evidence="2">Belongs to the complex I subunit 4 family.</text>
</comment>
<dbReference type="PRINTS" id="PR01437">
    <property type="entry name" value="NUOXDRDTASE4"/>
</dbReference>
<organism evidence="9 10">
    <name type="scientific">Stigmatella aurantiaca</name>
    <dbReference type="NCBI Taxonomy" id="41"/>
    <lineage>
        <taxon>Bacteria</taxon>
        <taxon>Pseudomonadati</taxon>
        <taxon>Myxococcota</taxon>
        <taxon>Myxococcia</taxon>
        <taxon>Myxococcales</taxon>
        <taxon>Cystobacterineae</taxon>
        <taxon>Archangiaceae</taxon>
        <taxon>Stigmatella</taxon>
    </lineage>
</organism>
<dbReference type="GO" id="GO:0015990">
    <property type="term" value="P:electron transport coupled proton transport"/>
    <property type="evidence" value="ECO:0007669"/>
    <property type="project" value="TreeGrafter"/>
</dbReference>
<feature type="transmembrane region" description="Helical" evidence="7">
    <location>
        <begin position="138"/>
        <end position="157"/>
    </location>
</feature>
<protein>
    <submittedName>
        <fullName evidence="9">NADH dehydrogenase subunit M</fullName>
    </submittedName>
</protein>
<keyword evidence="10" id="KW-1185">Reference proteome</keyword>
<keyword evidence="4 7" id="KW-1133">Transmembrane helix</keyword>
<dbReference type="OrthoDB" id="9805769at2"/>
<feature type="transmembrane region" description="Helical" evidence="7">
    <location>
        <begin position="116"/>
        <end position="132"/>
    </location>
</feature>
<feature type="transmembrane region" description="Helical" evidence="7">
    <location>
        <begin position="361"/>
        <end position="379"/>
    </location>
</feature>
<dbReference type="GO" id="GO:0012505">
    <property type="term" value="C:endomembrane system"/>
    <property type="evidence" value="ECO:0007669"/>
    <property type="project" value="UniProtKB-SubCell"/>
</dbReference>
<evidence type="ECO:0000256" key="6">
    <source>
        <dbReference type="RuleBase" id="RU000320"/>
    </source>
</evidence>
<dbReference type="GO" id="GO:0003954">
    <property type="term" value="F:NADH dehydrogenase activity"/>
    <property type="evidence" value="ECO:0007669"/>
    <property type="project" value="TreeGrafter"/>
</dbReference>
<comment type="subcellular location">
    <subcellularLocation>
        <location evidence="1">Endomembrane system</location>
        <topology evidence="1">Multi-pass membrane protein</topology>
    </subcellularLocation>
    <subcellularLocation>
        <location evidence="6">Membrane</location>
        <topology evidence="6">Multi-pass membrane protein</topology>
    </subcellularLocation>
</comment>
<evidence type="ECO:0000256" key="3">
    <source>
        <dbReference type="ARBA" id="ARBA00022692"/>
    </source>
</evidence>
<feature type="transmembrane region" description="Helical" evidence="7">
    <location>
        <begin position="6"/>
        <end position="25"/>
    </location>
</feature>
<feature type="transmembrane region" description="Helical" evidence="7">
    <location>
        <begin position="400"/>
        <end position="418"/>
    </location>
</feature>
<proteinExistence type="inferred from homology"/>
<dbReference type="GO" id="GO:0016020">
    <property type="term" value="C:membrane"/>
    <property type="evidence" value="ECO:0007669"/>
    <property type="project" value="UniProtKB-SubCell"/>
</dbReference>
<feature type="transmembrane region" description="Helical" evidence="7">
    <location>
        <begin position="438"/>
        <end position="458"/>
    </location>
</feature>
<evidence type="ECO:0000256" key="2">
    <source>
        <dbReference type="ARBA" id="ARBA00009025"/>
    </source>
</evidence>
<dbReference type="RefSeq" id="WP_075007227.1">
    <property type="nucleotide sequence ID" value="NZ_FOAP01000007.1"/>
</dbReference>
<dbReference type="GO" id="GO:0008137">
    <property type="term" value="F:NADH dehydrogenase (ubiquinone) activity"/>
    <property type="evidence" value="ECO:0007669"/>
    <property type="project" value="InterPro"/>
</dbReference>
<dbReference type="InterPro" id="IPR001750">
    <property type="entry name" value="ND/Mrp_TM"/>
</dbReference>
<feature type="transmembrane region" description="Helical" evidence="7">
    <location>
        <begin position="271"/>
        <end position="290"/>
    </location>
</feature>
<evidence type="ECO:0000256" key="7">
    <source>
        <dbReference type="SAM" id="Phobius"/>
    </source>
</evidence>
<evidence type="ECO:0000256" key="4">
    <source>
        <dbReference type="ARBA" id="ARBA00022989"/>
    </source>
</evidence>
<feature type="transmembrane region" description="Helical" evidence="7">
    <location>
        <begin position="330"/>
        <end position="349"/>
    </location>
</feature>
<keyword evidence="5 7" id="KW-0472">Membrane</keyword>
<name>A0A1H7RU70_STIAU</name>
<feature type="transmembrane region" description="Helical" evidence="7">
    <location>
        <begin position="76"/>
        <end position="104"/>
    </location>
</feature>
<evidence type="ECO:0000256" key="1">
    <source>
        <dbReference type="ARBA" id="ARBA00004127"/>
    </source>
</evidence>
<feature type="transmembrane region" description="Helical" evidence="7">
    <location>
        <begin position="302"/>
        <end position="323"/>
    </location>
</feature>
<dbReference type="InterPro" id="IPR010227">
    <property type="entry name" value="NADH_Q_OxRdtase_chainM/4"/>
</dbReference>
<dbReference type="PANTHER" id="PTHR43507">
    <property type="entry name" value="NADH-UBIQUINONE OXIDOREDUCTASE CHAIN 4"/>
    <property type="match status" value="1"/>
</dbReference>
<gene>
    <name evidence="9" type="ORF">SAMN05444354_107188</name>
</gene>
<dbReference type="NCBIfam" id="TIGR01972">
    <property type="entry name" value="NDH_I_M"/>
    <property type="match status" value="1"/>
</dbReference>
<feature type="domain" description="NADH:quinone oxidoreductase/Mrp antiporter transmembrane" evidence="8">
    <location>
        <begin position="133"/>
        <end position="441"/>
    </location>
</feature>
<evidence type="ECO:0000256" key="5">
    <source>
        <dbReference type="ARBA" id="ARBA00023136"/>
    </source>
</evidence>